<dbReference type="OrthoDB" id="9148153at2"/>
<organism evidence="1 2">
    <name type="scientific">Comamonas serinivorans</name>
    <dbReference type="NCBI Taxonomy" id="1082851"/>
    <lineage>
        <taxon>Bacteria</taxon>
        <taxon>Pseudomonadati</taxon>
        <taxon>Pseudomonadota</taxon>
        <taxon>Betaproteobacteria</taxon>
        <taxon>Burkholderiales</taxon>
        <taxon>Comamonadaceae</taxon>
        <taxon>Comamonas</taxon>
    </lineage>
</organism>
<keyword evidence="2" id="KW-1185">Reference proteome</keyword>
<accession>A0A1Y0ES80</accession>
<sequence length="154" mass="17209">MPGPLPVDATTRFLAEREWVHFGQAIRQPELGLQHQPGVLQCLDNLRPDDFAPTVARLLRLALTEPERQQANDFFTSRPGQALSQAVLASLRGDAQAWQRMQDSLDVADLQAQLRFTQSAAGRRVLQDLGPDARVQLRELLMDRIASCRVATRA</sequence>
<dbReference type="RefSeq" id="WP_087283170.1">
    <property type="nucleotide sequence ID" value="NZ_CP021455.1"/>
</dbReference>
<evidence type="ECO:0000313" key="2">
    <source>
        <dbReference type="Proteomes" id="UP000196138"/>
    </source>
</evidence>
<protein>
    <recommendedName>
        <fullName evidence="3">DUF2059 domain-containing protein</fullName>
    </recommendedName>
</protein>
<dbReference type="Proteomes" id="UP000196138">
    <property type="component" value="Chromosome"/>
</dbReference>
<name>A0A1Y0ES80_9BURK</name>
<reference evidence="1 2" key="1">
    <citation type="submission" date="2017-05" db="EMBL/GenBank/DDBJ databases">
        <authorList>
            <person name="Song R."/>
            <person name="Chenine A.L."/>
            <person name="Ruprecht R.M."/>
        </authorList>
    </citation>
    <scope>NUCLEOTIDE SEQUENCE [LARGE SCALE GENOMIC DNA]</scope>
    <source>
        <strain evidence="1 2">DSM 26136</strain>
    </source>
</reference>
<evidence type="ECO:0008006" key="3">
    <source>
        <dbReference type="Google" id="ProtNLM"/>
    </source>
</evidence>
<dbReference type="KEGG" id="cser:CCO03_17485"/>
<gene>
    <name evidence="1" type="ORF">CCO03_17485</name>
</gene>
<dbReference type="AlphaFoldDB" id="A0A1Y0ES80"/>
<evidence type="ECO:0000313" key="1">
    <source>
        <dbReference type="EMBL" id="ARU06231.1"/>
    </source>
</evidence>
<dbReference type="EMBL" id="CP021455">
    <property type="protein sequence ID" value="ARU06231.1"/>
    <property type="molecule type" value="Genomic_DNA"/>
</dbReference>
<proteinExistence type="predicted"/>